<accession>A0AAV5ILB8</accession>
<gene>
    <name evidence="1" type="ORF">SLEP1_g12321</name>
</gene>
<dbReference type="Proteomes" id="UP001054252">
    <property type="component" value="Unassembled WGS sequence"/>
</dbReference>
<sequence length="40" mass="4714">MVRRGYPISRPGYDTCLVRICSHIYILPIQEKLLARVEPR</sequence>
<name>A0AAV5ILB8_9ROSI</name>
<evidence type="ECO:0000313" key="2">
    <source>
        <dbReference type="Proteomes" id="UP001054252"/>
    </source>
</evidence>
<comment type="caution">
    <text evidence="1">The sequence shown here is derived from an EMBL/GenBank/DDBJ whole genome shotgun (WGS) entry which is preliminary data.</text>
</comment>
<organism evidence="1 2">
    <name type="scientific">Rubroshorea leprosula</name>
    <dbReference type="NCBI Taxonomy" id="152421"/>
    <lineage>
        <taxon>Eukaryota</taxon>
        <taxon>Viridiplantae</taxon>
        <taxon>Streptophyta</taxon>
        <taxon>Embryophyta</taxon>
        <taxon>Tracheophyta</taxon>
        <taxon>Spermatophyta</taxon>
        <taxon>Magnoliopsida</taxon>
        <taxon>eudicotyledons</taxon>
        <taxon>Gunneridae</taxon>
        <taxon>Pentapetalae</taxon>
        <taxon>rosids</taxon>
        <taxon>malvids</taxon>
        <taxon>Malvales</taxon>
        <taxon>Dipterocarpaceae</taxon>
        <taxon>Rubroshorea</taxon>
    </lineage>
</organism>
<evidence type="ECO:0000313" key="1">
    <source>
        <dbReference type="EMBL" id="GKU99471.1"/>
    </source>
</evidence>
<dbReference type="EMBL" id="BPVZ01000014">
    <property type="protein sequence ID" value="GKU99471.1"/>
    <property type="molecule type" value="Genomic_DNA"/>
</dbReference>
<reference evidence="1 2" key="1">
    <citation type="journal article" date="2021" name="Commun. Biol.">
        <title>The genome of Shorea leprosula (Dipterocarpaceae) highlights the ecological relevance of drought in aseasonal tropical rainforests.</title>
        <authorList>
            <person name="Ng K.K.S."/>
            <person name="Kobayashi M.J."/>
            <person name="Fawcett J.A."/>
            <person name="Hatakeyama M."/>
            <person name="Paape T."/>
            <person name="Ng C.H."/>
            <person name="Ang C.C."/>
            <person name="Tnah L.H."/>
            <person name="Lee C.T."/>
            <person name="Nishiyama T."/>
            <person name="Sese J."/>
            <person name="O'Brien M.J."/>
            <person name="Copetti D."/>
            <person name="Mohd Noor M.I."/>
            <person name="Ong R.C."/>
            <person name="Putra M."/>
            <person name="Sireger I.Z."/>
            <person name="Indrioko S."/>
            <person name="Kosugi Y."/>
            <person name="Izuno A."/>
            <person name="Isagi Y."/>
            <person name="Lee S.L."/>
            <person name="Shimizu K.K."/>
        </authorList>
    </citation>
    <scope>NUCLEOTIDE SEQUENCE [LARGE SCALE GENOMIC DNA]</scope>
    <source>
        <strain evidence="1">214</strain>
    </source>
</reference>
<dbReference type="AlphaFoldDB" id="A0AAV5ILB8"/>
<keyword evidence="2" id="KW-1185">Reference proteome</keyword>
<protein>
    <submittedName>
        <fullName evidence="1">Uncharacterized protein</fullName>
    </submittedName>
</protein>
<proteinExistence type="predicted"/>